<gene>
    <name evidence="1" type="ORF">SPARVUS_LOCUS7026978</name>
</gene>
<sequence>MEHTSSVRRPESGTWGEFWRLGTAAMGGVQGPLRGLWGPGRA</sequence>
<organism evidence="1 2">
    <name type="scientific">Staurois parvus</name>
    <dbReference type="NCBI Taxonomy" id="386267"/>
    <lineage>
        <taxon>Eukaryota</taxon>
        <taxon>Metazoa</taxon>
        <taxon>Chordata</taxon>
        <taxon>Craniata</taxon>
        <taxon>Vertebrata</taxon>
        <taxon>Euteleostomi</taxon>
        <taxon>Amphibia</taxon>
        <taxon>Batrachia</taxon>
        <taxon>Anura</taxon>
        <taxon>Neobatrachia</taxon>
        <taxon>Ranoidea</taxon>
        <taxon>Ranidae</taxon>
        <taxon>Staurois</taxon>
    </lineage>
</organism>
<evidence type="ECO:0000313" key="2">
    <source>
        <dbReference type="Proteomes" id="UP001162483"/>
    </source>
</evidence>
<protein>
    <submittedName>
        <fullName evidence="1">Uncharacterized protein</fullName>
    </submittedName>
</protein>
<proteinExistence type="predicted"/>
<evidence type="ECO:0000313" key="1">
    <source>
        <dbReference type="EMBL" id="CAI9569982.1"/>
    </source>
</evidence>
<accession>A0ABN9DBY1</accession>
<reference evidence="1" key="1">
    <citation type="submission" date="2023-05" db="EMBL/GenBank/DDBJ databases">
        <authorList>
            <person name="Stuckert A."/>
        </authorList>
    </citation>
    <scope>NUCLEOTIDE SEQUENCE</scope>
</reference>
<dbReference type="Proteomes" id="UP001162483">
    <property type="component" value="Unassembled WGS sequence"/>
</dbReference>
<name>A0ABN9DBY1_9NEOB</name>
<keyword evidence="2" id="KW-1185">Reference proteome</keyword>
<comment type="caution">
    <text evidence="1">The sequence shown here is derived from an EMBL/GenBank/DDBJ whole genome shotgun (WGS) entry which is preliminary data.</text>
</comment>
<dbReference type="EMBL" id="CATNWA010014285">
    <property type="protein sequence ID" value="CAI9569982.1"/>
    <property type="molecule type" value="Genomic_DNA"/>
</dbReference>